<accession>A0A484KSS0</accession>
<name>A0A484KSS0_9ASTE</name>
<feature type="compositionally biased region" description="Gly residues" evidence="1">
    <location>
        <begin position="30"/>
        <end position="41"/>
    </location>
</feature>
<reference evidence="2 3" key="1">
    <citation type="submission" date="2018-04" db="EMBL/GenBank/DDBJ databases">
        <authorList>
            <person name="Vogel A."/>
        </authorList>
    </citation>
    <scope>NUCLEOTIDE SEQUENCE [LARGE SCALE GENOMIC DNA]</scope>
</reference>
<dbReference type="Proteomes" id="UP000595140">
    <property type="component" value="Unassembled WGS sequence"/>
</dbReference>
<proteinExistence type="predicted"/>
<evidence type="ECO:0000313" key="2">
    <source>
        <dbReference type="EMBL" id="VFQ66177.1"/>
    </source>
</evidence>
<feature type="region of interest" description="Disordered" evidence="1">
    <location>
        <begin position="29"/>
        <end position="73"/>
    </location>
</feature>
<organism evidence="2 3">
    <name type="scientific">Cuscuta campestris</name>
    <dbReference type="NCBI Taxonomy" id="132261"/>
    <lineage>
        <taxon>Eukaryota</taxon>
        <taxon>Viridiplantae</taxon>
        <taxon>Streptophyta</taxon>
        <taxon>Embryophyta</taxon>
        <taxon>Tracheophyta</taxon>
        <taxon>Spermatophyta</taxon>
        <taxon>Magnoliopsida</taxon>
        <taxon>eudicotyledons</taxon>
        <taxon>Gunneridae</taxon>
        <taxon>Pentapetalae</taxon>
        <taxon>asterids</taxon>
        <taxon>lamiids</taxon>
        <taxon>Solanales</taxon>
        <taxon>Convolvulaceae</taxon>
        <taxon>Cuscuteae</taxon>
        <taxon>Cuscuta</taxon>
        <taxon>Cuscuta subgen. Grammica</taxon>
        <taxon>Cuscuta sect. Cleistogrammica</taxon>
    </lineage>
</organism>
<dbReference type="EMBL" id="OOIL02000526">
    <property type="protein sequence ID" value="VFQ66177.1"/>
    <property type="molecule type" value="Genomic_DNA"/>
</dbReference>
<sequence>MHWGSRCPFGVDAGGIPSSELDTIFLVVGNDGGGRGGGGKGSTAEATAARDRRRRRRRQGIDAGGQERKEREK</sequence>
<evidence type="ECO:0000256" key="1">
    <source>
        <dbReference type="SAM" id="MobiDB-lite"/>
    </source>
</evidence>
<keyword evidence="3" id="KW-1185">Reference proteome</keyword>
<evidence type="ECO:0000313" key="3">
    <source>
        <dbReference type="Proteomes" id="UP000595140"/>
    </source>
</evidence>
<gene>
    <name evidence="2" type="ORF">CCAM_LOCUS7953</name>
</gene>
<dbReference type="AlphaFoldDB" id="A0A484KSS0"/>
<protein>
    <submittedName>
        <fullName evidence="2">Uncharacterized protein</fullName>
    </submittedName>
</protein>